<feature type="region of interest" description="Disordered" evidence="7">
    <location>
        <begin position="178"/>
        <end position="224"/>
    </location>
</feature>
<feature type="region of interest" description="Disordered" evidence="7">
    <location>
        <begin position="674"/>
        <end position="704"/>
    </location>
</feature>
<dbReference type="RefSeq" id="WP_095512557.1">
    <property type="nucleotide sequence ID" value="NZ_MQWD01000005.1"/>
</dbReference>
<feature type="compositionally biased region" description="Basic and acidic residues" evidence="7">
    <location>
        <begin position="189"/>
        <end position="202"/>
    </location>
</feature>
<proteinExistence type="inferred from homology"/>
<organism evidence="9 10">
    <name type="scientific">Rubrivirga marina</name>
    <dbReference type="NCBI Taxonomy" id="1196024"/>
    <lineage>
        <taxon>Bacteria</taxon>
        <taxon>Pseudomonadati</taxon>
        <taxon>Rhodothermota</taxon>
        <taxon>Rhodothermia</taxon>
        <taxon>Rhodothermales</taxon>
        <taxon>Rubricoccaceae</taxon>
        <taxon>Rubrivirga</taxon>
    </lineage>
</organism>
<dbReference type="OrthoDB" id="9759295at2"/>
<evidence type="ECO:0000256" key="3">
    <source>
        <dbReference type="ARBA" id="ARBA00022475"/>
    </source>
</evidence>
<evidence type="ECO:0000256" key="6">
    <source>
        <dbReference type="ARBA" id="ARBA00023136"/>
    </source>
</evidence>
<comment type="caution">
    <text evidence="9">The sequence shown here is derived from an EMBL/GenBank/DDBJ whole genome shotgun (WGS) entry which is preliminary data.</text>
</comment>
<dbReference type="Pfam" id="PF02534">
    <property type="entry name" value="T4SS-DNA_transf"/>
    <property type="match status" value="2"/>
</dbReference>
<protein>
    <recommendedName>
        <fullName evidence="11">Conjugal transfer protein TraG</fullName>
    </recommendedName>
</protein>
<keyword evidence="5 8" id="KW-1133">Transmembrane helix</keyword>
<gene>
    <name evidence="9" type="ORF">BSZ37_20660</name>
</gene>
<evidence type="ECO:0000256" key="5">
    <source>
        <dbReference type="ARBA" id="ARBA00022989"/>
    </source>
</evidence>
<evidence type="ECO:0000313" key="9">
    <source>
        <dbReference type="EMBL" id="PAP74592.1"/>
    </source>
</evidence>
<dbReference type="Gene3D" id="3.40.50.300">
    <property type="entry name" value="P-loop containing nucleotide triphosphate hydrolases"/>
    <property type="match status" value="1"/>
</dbReference>
<evidence type="ECO:0000256" key="1">
    <source>
        <dbReference type="ARBA" id="ARBA00004651"/>
    </source>
</evidence>
<accession>A0A271ITQ5</accession>
<dbReference type="InterPro" id="IPR051539">
    <property type="entry name" value="T4SS-coupling_protein"/>
</dbReference>
<keyword evidence="6 8" id="KW-0472">Membrane</keyword>
<dbReference type="AlphaFoldDB" id="A0A271ITQ5"/>
<dbReference type="Proteomes" id="UP000216339">
    <property type="component" value="Unassembled WGS sequence"/>
</dbReference>
<evidence type="ECO:0000256" key="8">
    <source>
        <dbReference type="SAM" id="Phobius"/>
    </source>
</evidence>
<keyword evidence="4 8" id="KW-0812">Transmembrane</keyword>
<comment type="subcellular location">
    <subcellularLocation>
        <location evidence="1">Cell membrane</location>
        <topology evidence="1">Multi-pass membrane protein</topology>
    </subcellularLocation>
</comment>
<dbReference type="PANTHER" id="PTHR37937:SF1">
    <property type="entry name" value="CONJUGATIVE TRANSFER: DNA TRANSPORT"/>
    <property type="match status" value="1"/>
</dbReference>
<evidence type="ECO:0008006" key="11">
    <source>
        <dbReference type="Google" id="ProtNLM"/>
    </source>
</evidence>
<dbReference type="CDD" id="cd01127">
    <property type="entry name" value="TrwB_TraG_TraD_VirD4"/>
    <property type="match status" value="2"/>
</dbReference>
<feature type="transmembrane region" description="Helical" evidence="8">
    <location>
        <begin position="83"/>
        <end position="104"/>
    </location>
</feature>
<evidence type="ECO:0000256" key="2">
    <source>
        <dbReference type="ARBA" id="ARBA00008806"/>
    </source>
</evidence>
<dbReference type="GO" id="GO:0005886">
    <property type="term" value="C:plasma membrane"/>
    <property type="evidence" value="ECO:0007669"/>
    <property type="project" value="UniProtKB-SubCell"/>
</dbReference>
<evidence type="ECO:0000256" key="4">
    <source>
        <dbReference type="ARBA" id="ARBA00022692"/>
    </source>
</evidence>
<dbReference type="EMBL" id="MQWD01000005">
    <property type="protein sequence ID" value="PAP74592.1"/>
    <property type="molecule type" value="Genomic_DNA"/>
</dbReference>
<dbReference type="SUPFAM" id="SSF52540">
    <property type="entry name" value="P-loop containing nucleoside triphosphate hydrolases"/>
    <property type="match status" value="1"/>
</dbReference>
<feature type="region of interest" description="Disordered" evidence="7">
    <location>
        <begin position="610"/>
        <end position="644"/>
    </location>
</feature>
<comment type="similarity">
    <text evidence="2">Belongs to the VirD4/TraG family.</text>
</comment>
<evidence type="ECO:0000256" key="7">
    <source>
        <dbReference type="SAM" id="MobiDB-lite"/>
    </source>
</evidence>
<sequence length="704" mass="73565">MPAPTPPGSRSSVTLVAVLLGSVVVGALYAAAALANAAGYGAHLGPPAVRLVGSGLVVVRCALVLGAGAGLGLAVYGRWRPALAVLLAVVVCAPAWAGPVYAPSDGALWTSQAARTLGADSAEVGLAVKAGAVGGLLALTLLAALTAPRPTRPSSAHGTAAWGEGRTLLDAPAGLVLGRSNGRPPEAGHAVERSRAAGEGRGRRPLGGRKPGGRSTGPLLRYDGPGHVLTVAPTRAGKGVGAVVPNLLDHPGPVVVTDPKGENLALTARYRAGVLGHRVVALDPFGLAPRDLFGDVGRGRIERGRLNPLDLVGLGSADAADDAALLAEMLVVEDGGAGESRFWSDEAKALLAGLALYVALDYDGPGRSLLTVRELLTGDARTFKALLGTMMGHDDPVVRRTGNRMDRKHERELSAVVSTAQSHTHFLDSPRMEAVLGRSTFDPADLRPGRPRRAGHVWGVGDHALPDPEGGAGRLPHPGPLSVYLLLPPDRLDAFSRWLRLSVATTISALARLGPLPGGAPSPERRALFLLDEFAQLGPMPPVRRAVSLMAGYGVQVWPFLQDLGQLRRLYPRDWESFVANADVVQAFGTTDQFTAEYLSKMAGTATVFHQSQSSGRSRGKHSSRSSSAGATETGRPLVTPDELRRLGRDDQVLLVRGEDPVLARRIAYYEDQAFGPRARTRSSTGPPNPSSKPQRTARPAAKV</sequence>
<dbReference type="InterPro" id="IPR027417">
    <property type="entry name" value="P-loop_NTPase"/>
</dbReference>
<dbReference type="PANTHER" id="PTHR37937">
    <property type="entry name" value="CONJUGATIVE TRANSFER: DNA TRANSPORT"/>
    <property type="match status" value="1"/>
</dbReference>
<feature type="transmembrane region" description="Helical" evidence="8">
    <location>
        <begin position="53"/>
        <end position="76"/>
    </location>
</feature>
<name>A0A271ITQ5_9BACT</name>
<dbReference type="InterPro" id="IPR003688">
    <property type="entry name" value="TraG/VirD4"/>
</dbReference>
<reference evidence="9 10" key="1">
    <citation type="submission" date="2016-11" db="EMBL/GenBank/DDBJ databases">
        <title>Study of marine rhodopsin-containing bacteria.</title>
        <authorList>
            <person name="Yoshizawa S."/>
            <person name="Kumagai Y."/>
            <person name="Kogure K."/>
        </authorList>
    </citation>
    <scope>NUCLEOTIDE SEQUENCE [LARGE SCALE GENOMIC DNA]</scope>
    <source>
        <strain evidence="9 10">SAORIC-28</strain>
    </source>
</reference>
<evidence type="ECO:0000313" key="10">
    <source>
        <dbReference type="Proteomes" id="UP000216339"/>
    </source>
</evidence>
<keyword evidence="3" id="KW-1003">Cell membrane</keyword>
<keyword evidence="10" id="KW-1185">Reference proteome</keyword>